<dbReference type="Proteomes" id="UP000054997">
    <property type="component" value="Unassembled WGS sequence"/>
</dbReference>
<feature type="transmembrane region" description="Helical" evidence="1">
    <location>
        <begin position="237"/>
        <end position="258"/>
    </location>
</feature>
<keyword evidence="1" id="KW-1133">Transmembrane helix</keyword>
<reference evidence="2 3" key="1">
    <citation type="submission" date="2015-11" db="EMBL/GenBank/DDBJ databases">
        <title>Genomic analysis of 38 Legionella species identifies large and diverse effector repertoires.</title>
        <authorList>
            <person name="Burstein D."/>
            <person name="Amaro F."/>
            <person name="Zusman T."/>
            <person name="Lifshitz Z."/>
            <person name="Cohen O."/>
            <person name="Gilbert J.A."/>
            <person name="Pupko T."/>
            <person name="Shuman H.A."/>
            <person name="Segal G."/>
        </authorList>
    </citation>
    <scope>NUCLEOTIDE SEQUENCE [LARGE SCALE GENOMIC DNA]</scope>
    <source>
        <strain evidence="2 3">ATCC 49505</strain>
    </source>
</reference>
<proteinExistence type="predicted"/>
<feature type="transmembrane region" description="Helical" evidence="1">
    <location>
        <begin position="70"/>
        <end position="91"/>
    </location>
</feature>
<dbReference type="STRING" id="45068.Llon_1753"/>
<protein>
    <recommendedName>
        <fullName evidence="4">Coiled-coil protein</fullName>
    </recommendedName>
</protein>
<evidence type="ECO:0000256" key="1">
    <source>
        <dbReference type="SAM" id="Phobius"/>
    </source>
</evidence>
<accession>A0A0W0VJ42</accession>
<dbReference type="RefSeq" id="WP_058529740.1">
    <property type="nucleotide sequence ID" value="NZ_CAAAHZ010000009.1"/>
</dbReference>
<feature type="transmembrane region" description="Helical" evidence="1">
    <location>
        <begin position="111"/>
        <end position="133"/>
    </location>
</feature>
<keyword evidence="3" id="KW-1185">Reference proteome</keyword>
<dbReference type="EMBL" id="LNYK01000030">
    <property type="protein sequence ID" value="KTD20132.1"/>
    <property type="molecule type" value="Genomic_DNA"/>
</dbReference>
<feature type="transmembrane region" description="Helical" evidence="1">
    <location>
        <begin position="270"/>
        <end position="289"/>
    </location>
</feature>
<comment type="caution">
    <text evidence="2">The sequence shown here is derived from an EMBL/GenBank/DDBJ whole genome shotgun (WGS) entry which is preliminary data.</text>
</comment>
<organism evidence="2 3">
    <name type="scientific">Legionella londiniensis</name>
    <dbReference type="NCBI Taxonomy" id="45068"/>
    <lineage>
        <taxon>Bacteria</taxon>
        <taxon>Pseudomonadati</taxon>
        <taxon>Pseudomonadota</taxon>
        <taxon>Gammaproteobacteria</taxon>
        <taxon>Legionellales</taxon>
        <taxon>Legionellaceae</taxon>
        <taxon>Legionella</taxon>
    </lineage>
</organism>
<name>A0A0W0VJ42_9GAMM</name>
<keyword evidence="1" id="KW-0812">Transmembrane</keyword>
<evidence type="ECO:0008006" key="4">
    <source>
        <dbReference type="Google" id="ProtNLM"/>
    </source>
</evidence>
<gene>
    <name evidence="2" type="ORF">Llon_1753</name>
</gene>
<evidence type="ECO:0000313" key="3">
    <source>
        <dbReference type="Proteomes" id="UP000054997"/>
    </source>
</evidence>
<sequence length="336" mass="38744">MKKQPQQPNRDEWLLDPMHGLTEGEEENIQQIFPSDFLTNEAFEYFAAIVKKRPTYHFERKIRRLISRSIWPRLLISRLRLLTATGIYLFLDGHWEFLDHILSFIKSALYYLGLVVHGLRLMMSTTHLIGIIISSDSASEEVFQYLGHSWFELFTDFQCIISALTPADYLFLSFGLMVLELLLIAIRAWNEEQKLIHHIKKISLAMSKQELHPEQLNELKQAKKHAETMLLHNYKKLALNFGVTLLTTSLFAIKSILLPCVMVSASANPLIPFIFAVIALSITIANHYLNQYLDKNKPKSNKLSGKYFFASNQNTFFSINETVHVQNEIEPELGAC</sequence>
<evidence type="ECO:0000313" key="2">
    <source>
        <dbReference type="EMBL" id="KTD20132.1"/>
    </source>
</evidence>
<dbReference type="OrthoDB" id="5654333at2"/>
<dbReference type="AlphaFoldDB" id="A0A0W0VJ42"/>
<keyword evidence="1" id="KW-0472">Membrane</keyword>